<keyword evidence="4" id="KW-1185">Reference proteome</keyword>
<proteinExistence type="predicted"/>
<feature type="region of interest" description="Disordered" evidence="2">
    <location>
        <begin position="318"/>
        <end position="337"/>
    </location>
</feature>
<evidence type="ECO:0000256" key="2">
    <source>
        <dbReference type="SAM" id="MobiDB-lite"/>
    </source>
</evidence>
<dbReference type="PANTHER" id="PTHR35870:SF1">
    <property type="entry name" value="PROTEIN, PUTATIVE (AFU_ORTHOLOGUE AFUA_5G03330)-RELATED"/>
    <property type="match status" value="1"/>
</dbReference>
<name>A0A9P5T5Z0_9AGAM</name>
<dbReference type="PANTHER" id="PTHR35870">
    <property type="entry name" value="PROTEIN, PUTATIVE (AFU_ORTHOLOGUE AFUA_5G03330)-RELATED"/>
    <property type="match status" value="1"/>
</dbReference>
<comment type="caution">
    <text evidence="3">The sequence shown here is derived from an EMBL/GenBank/DDBJ whole genome shotgun (WGS) entry which is preliminary data.</text>
</comment>
<reference evidence="3" key="1">
    <citation type="submission" date="2019-10" db="EMBL/GenBank/DDBJ databases">
        <authorList>
            <consortium name="DOE Joint Genome Institute"/>
            <person name="Kuo A."/>
            <person name="Miyauchi S."/>
            <person name="Kiss E."/>
            <person name="Drula E."/>
            <person name="Kohler A."/>
            <person name="Sanchez-Garcia M."/>
            <person name="Andreopoulos B."/>
            <person name="Barry K.W."/>
            <person name="Bonito G."/>
            <person name="Buee M."/>
            <person name="Carver A."/>
            <person name="Chen C."/>
            <person name="Cichocki N."/>
            <person name="Clum A."/>
            <person name="Culley D."/>
            <person name="Crous P.W."/>
            <person name="Fauchery L."/>
            <person name="Girlanda M."/>
            <person name="Hayes R."/>
            <person name="Keri Z."/>
            <person name="LaButti K."/>
            <person name="Lipzen A."/>
            <person name="Lombard V."/>
            <person name="Magnuson J."/>
            <person name="Maillard F."/>
            <person name="Morin E."/>
            <person name="Murat C."/>
            <person name="Nolan M."/>
            <person name="Ohm R."/>
            <person name="Pangilinan J."/>
            <person name="Pereira M."/>
            <person name="Perotto S."/>
            <person name="Peter M."/>
            <person name="Riley R."/>
            <person name="Sitrit Y."/>
            <person name="Stielow B."/>
            <person name="Szollosi G."/>
            <person name="Zifcakova L."/>
            <person name="Stursova M."/>
            <person name="Spatafora J.W."/>
            <person name="Tedersoo L."/>
            <person name="Vaario L.-M."/>
            <person name="Yamada A."/>
            <person name="Yan M."/>
            <person name="Wang P."/>
            <person name="Xu J."/>
            <person name="Bruns T."/>
            <person name="Baldrian P."/>
            <person name="Vilgalys R."/>
            <person name="Henrissat B."/>
            <person name="Grigoriev I.V."/>
            <person name="Hibbett D."/>
            <person name="Nagy L.G."/>
            <person name="Martin F.M."/>
        </authorList>
    </citation>
    <scope>NUCLEOTIDE SEQUENCE</scope>
    <source>
        <strain evidence="3">Prilba</strain>
    </source>
</reference>
<evidence type="ECO:0000313" key="3">
    <source>
        <dbReference type="EMBL" id="KAF8476291.1"/>
    </source>
</evidence>
<gene>
    <name evidence="3" type="ORF">DFH94DRAFT_846366</name>
</gene>
<protein>
    <recommendedName>
        <fullName evidence="5">Oxidoreductase AflY</fullName>
    </recommendedName>
</protein>
<keyword evidence="1" id="KW-0560">Oxidoreductase</keyword>
<evidence type="ECO:0008006" key="5">
    <source>
        <dbReference type="Google" id="ProtNLM"/>
    </source>
</evidence>
<dbReference type="Proteomes" id="UP000759537">
    <property type="component" value="Unassembled WGS sequence"/>
</dbReference>
<dbReference type="EMBL" id="WHVB01000015">
    <property type="protein sequence ID" value="KAF8476291.1"/>
    <property type="molecule type" value="Genomic_DNA"/>
</dbReference>
<sequence>MFSSTTARTIISSSTTKAIITIYALGASPEIIEEAYSRHEYLKPAFDSPEPVTDNNFTEHLGDGRYYDAYLSYFSEYLRDHTPNEAFECFIFSSAYNFDPDLATNDIKDTTTADGGKKHPEMLNRLLAGLVHPFIHLAYGFELGLPGQVAEGLAWAAVHKADQTKLVPPSYFTKHAGPGILAGPTSKLSTSRVTTATLEEKRPTFAFLCRIRDHPKFTPGSLGDSLYSDIVTNEGETLTELVSEWADEWLEDTRDDADIEKRLEGMVEEVVWGNVIWFGPGAWHARGDTSRPFNPDFFVHTLRRAQDGTSGDFYDATSDRLTAPPAAPAPPSALRKPLSARGGPWERIIVNAVAHPDEHLVKAVRSLSTFAARWGGRPAGYYAGGSEGGLEGREVLDGTLFVRAASLMLDRLGWAHECGKSLSDWDYPEEVSSGKGVNSCMRL</sequence>
<evidence type="ECO:0000256" key="1">
    <source>
        <dbReference type="ARBA" id="ARBA00023002"/>
    </source>
</evidence>
<dbReference type="Pfam" id="PF14027">
    <property type="entry name" value="Questin_oxidase"/>
    <property type="match status" value="1"/>
</dbReference>
<dbReference type="AlphaFoldDB" id="A0A9P5T5Z0"/>
<accession>A0A9P5T5Z0</accession>
<dbReference type="GO" id="GO:0016491">
    <property type="term" value="F:oxidoreductase activity"/>
    <property type="evidence" value="ECO:0007669"/>
    <property type="project" value="UniProtKB-KW"/>
</dbReference>
<organism evidence="3 4">
    <name type="scientific">Russula ochroleuca</name>
    <dbReference type="NCBI Taxonomy" id="152965"/>
    <lineage>
        <taxon>Eukaryota</taxon>
        <taxon>Fungi</taxon>
        <taxon>Dikarya</taxon>
        <taxon>Basidiomycota</taxon>
        <taxon>Agaricomycotina</taxon>
        <taxon>Agaricomycetes</taxon>
        <taxon>Russulales</taxon>
        <taxon>Russulaceae</taxon>
        <taxon>Russula</taxon>
    </lineage>
</organism>
<dbReference type="OrthoDB" id="10004862at2759"/>
<dbReference type="InterPro" id="IPR025337">
    <property type="entry name" value="Questin_oxidase-like"/>
</dbReference>
<reference evidence="3" key="2">
    <citation type="journal article" date="2020" name="Nat. Commun.">
        <title>Large-scale genome sequencing of mycorrhizal fungi provides insights into the early evolution of symbiotic traits.</title>
        <authorList>
            <person name="Miyauchi S."/>
            <person name="Kiss E."/>
            <person name="Kuo A."/>
            <person name="Drula E."/>
            <person name="Kohler A."/>
            <person name="Sanchez-Garcia M."/>
            <person name="Morin E."/>
            <person name="Andreopoulos B."/>
            <person name="Barry K.W."/>
            <person name="Bonito G."/>
            <person name="Buee M."/>
            <person name="Carver A."/>
            <person name="Chen C."/>
            <person name="Cichocki N."/>
            <person name="Clum A."/>
            <person name="Culley D."/>
            <person name="Crous P.W."/>
            <person name="Fauchery L."/>
            <person name="Girlanda M."/>
            <person name="Hayes R.D."/>
            <person name="Keri Z."/>
            <person name="LaButti K."/>
            <person name="Lipzen A."/>
            <person name="Lombard V."/>
            <person name="Magnuson J."/>
            <person name="Maillard F."/>
            <person name="Murat C."/>
            <person name="Nolan M."/>
            <person name="Ohm R.A."/>
            <person name="Pangilinan J."/>
            <person name="Pereira M.F."/>
            <person name="Perotto S."/>
            <person name="Peter M."/>
            <person name="Pfister S."/>
            <person name="Riley R."/>
            <person name="Sitrit Y."/>
            <person name="Stielow J.B."/>
            <person name="Szollosi G."/>
            <person name="Zifcakova L."/>
            <person name="Stursova M."/>
            <person name="Spatafora J.W."/>
            <person name="Tedersoo L."/>
            <person name="Vaario L.M."/>
            <person name="Yamada A."/>
            <person name="Yan M."/>
            <person name="Wang P."/>
            <person name="Xu J."/>
            <person name="Bruns T."/>
            <person name="Baldrian P."/>
            <person name="Vilgalys R."/>
            <person name="Dunand C."/>
            <person name="Henrissat B."/>
            <person name="Grigoriev I.V."/>
            <person name="Hibbett D."/>
            <person name="Nagy L.G."/>
            <person name="Martin F.M."/>
        </authorList>
    </citation>
    <scope>NUCLEOTIDE SEQUENCE</scope>
    <source>
        <strain evidence="3">Prilba</strain>
    </source>
</reference>
<evidence type="ECO:0000313" key="4">
    <source>
        <dbReference type="Proteomes" id="UP000759537"/>
    </source>
</evidence>